<feature type="active site" description="Charge relay system" evidence="9">
    <location>
        <position position="249"/>
    </location>
</feature>
<evidence type="ECO:0000256" key="8">
    <source>
        <dbReference type="ARBA" id="ARBA00022825"/>
    </source>
</evidence>
<keyword evidence="12" id="KW-1133">Transmembrane helix</keyword>
<dbReference type="Gene3D" id="2.40.10.120">
    <property type="match status" value="1"/>
</dbReference>
<feature type="binding site" evidence="10">
    <location>
        <begin position="247"/>
        <end position="249"/>
    </location>
    <ligand>
        <name>substrate</name>
    </ligand>
</feature>
<evidence type="ECO:0000256" key="9">
    <source>
        <dbReference type="PIRSR" id="PIRSR611782-1"/>
    </source>
</evidence>
<feature type="domain" description="PDZ" evidence="13">
    <location>
        <begin position="399"/>
        <end position="516"/>
    </location>
</feature>
<feature type="region of interest" description="Disordered" evidence="11">
    <location>
        <begin position="107"/>
        <end position="127"/>
    </location>
</feature>
<keyword evidence="15" id="KW-1185">Reference proteome</keyword>
<sequence length="518" mass="55374">MKFRTPDSQLRQGSSNALSVWAMAVSGLCLAIAAAITIGQDRGTPISPNQEILSAQDLSTAFRTIAKETFPGIVAIETRGIAVESTGGGLNLEDFFKSDPQFEKFFKQNPNLRPKSDSQPKRKVVPQGQGSGFIIDTEGHILTNNHVVEDAELITVRLSDGREYEAKLIGTDPRSDVAVIKIEEEGLEPIPLGNSDETQVGDIVLAFGSPFGLELTMTQGIISAKGRGPGINEREDYLQTDAAINPGNSGGPLVNLRGEIIGINTAISSRSGGYDGVGFSIPINMAKWAADQIMESGSVRRAYIGVVIQPINNALANQLGLHVNEGAIVSQIIPNSPSDKAGLETGDVILNLNGRSVGGTRELQGIVEQLSVDKSYPMEVFRNGKKKKLTITMAEMPSTLSLTSGDEGDSPERQEETESYNAESLGLNVQDLTDDLAEQFGYPESASGVIISSVEADGVAGRNGLQVGELIEKVGQKKIGSLEDFQAAMKDADLDKGVLMLVRRGNFTRFLVIKSDAR</sequence>
<keyword evidence="6" id="KW-0574">Periplasm</keyword>
<dbReference type="SMART" id="SM00228">
    <property type="entry name" value="PDZ"/>
    <property type="match status" value="2"/>
</dbReference>
<keyword evidence="4" id="KW-0732">Signal</keyword>
<feature type="active site" description="Charge relay system" evidence="9">
    <location>
        <position position="146"/>
    </location>
</feature>
<dbReference type="PANTHER" id="PTHR22939:SF129">
    <property type="entry name" value="SERINE PROTEASE HTRA2, MITOCHONDRIAL"/>
    <property type="match status" value="1"/>
</dbReference>
<comment type="similarity">
    <text evidence="2">Belongs to the peptidase S1C family.</text>
</comment>
<feature type="region of interest" description="Disordered" evidence="11">
    <location>
        <begin position="397"/>
        <end position="424"/>
    </location>
</feature>
<reference evidence="14 15" key="1">
    <citation type="submission" date="2019-02" db="EMBL/GenBank/DDBJ databases">
        <title>Deep-cultivation of Planctomycetes and their phenomic and genomic characterization uncovers novel biology.</title>
        <authorList>
            <person name="Wiegand S."/>
            <person name="Jogler M."/>
            <person name="Boedeker C."/>
            <person name="Pinto D."/>
            <person name="Vollmers J."/>
            <person name="Rivas-Marin E."/>
            <person name="Kohn T."/>
            <person name="Peeters S.H."/>
            <person name="Heuer A."/>
            <person name="Rast P."/>
            <person name="Oberbeckmann S."/>
            <person name="Bunk B."/>
            <person name="Jeske O."/>
            <person name="Meyerdierks A."/>
            <person name="Storesund J.E."/>
            <person name="Kallscheuer N."/>
            <person name="Luecker S."/>
            <person name="Lage O.M."/>
            <person name="Pohl T."/>
            <person name="Merkel B.J."/>
            <person name="Hornburger P."/>
            <person name="Mueller R.-W."/>
            <person name="Bruemmer F."/>
            <person name="Labrenz M."/>
            <person name="Spormann A.M."/>
            <person name="Op Den Camp H."/>
            <person name="Overmann J."/>
            <person name="Amann R."/>
            <person name="Jetten M.S.M."/>
            <person name="Mascher T."/>
            <person name="Medema M.H."/>
            <person name="Devos D.P."/>
            <person name="Kaster A.-K."/>
            <person name="Ovreas L."/>
            <person name="Rohde M."/>
            <person name="Galperin M.Y."/>
            <person name="Jogler C."/>
        </authorList>
    </citation>
    <scope>NUCLEOTIDE SEQUENCE [LARGE SCALE GENOMIC DNA]</scope>
    <source>
        <strain evidence="14 15">Pan54</strain>
    </source>
</reference>
<feature type="binding site" evidence="10">
    <location>
        <position position="176"/>
    </location>
    <ligand>
        <name>substrate</name>
    </ligand>
</feature>
<dbReference type="InterPro" id="IPR009003">
    <property type="entry name" value="Peptidase_S1_PA"/>
</dbReference>
<dbReference type="InterPro" id="IPR001478">
    <property type="entry name" value="PDZ"/>
</dbReference>
<feature type="domain" description="PDZ" evidence="13">
    <location>
        <begin position="305"/>
        <end position="357"/>
    </location>
</feature>
<dbReference type="Pfam" id="PF13180">
    <property type="entry name" value="PDZ_2"/>
    <property type="match status" value="1"/>
</dbReference>
<accession>A0A5C5XGI4</accession>
<evidence type="ECO:0000313" key="14">
    <source>
        <dbReference type="EMBL" id="TWT62276.1"/>
    </source>
</evidence>
<dbReference type="SUPFAM" id="SSF50494">
    <property type="entry name" value="Trypsin-like serine proteases"/>
    <property type="match status" value="1"/>
</dbReference>
<evidence type="ECO:0000256" key="10">
    <source>
        <dbReference type="PIRSR" id="PIRSR611782-2"/>
    </source>
</evidence>
<dbReference type="GO" id="GO:0006508">
    <property type="term" value="P:proteolysis"/>
    <property type="evidence" value="ECO:0007669"/>
    <property type="project" value="UniProtKB-KW"/>
</dbReference>
<dbReference type="Proteomes" id="UP000316095">
    <property type="component" value="Unassembled WGS sequence"/>
</dbReference>
<evidence type="ECO:0000256" key="4">
    <source>
        <dbReference type="ARBA" id="ARBA00022729"/>
    </source>
</evidence>
<evidence type="ECO:0000256" key="3">
    <source>
        <dbReference type="ARBA" id="ARBA00022670"/>
    </source>
</evidence>
<keyword evidence="8" id="KW-0720">Serine protease</keyword>
<evidence type="ECO:0000256" key="1">
    <source>
        <dbReference type="ARBA" id="ARBA00004418"/>
    </source>
</evidence>
<dbReference type="PROSITE" id="PS50106">
    <property type="entry name" value="PDZ"/>
    <property type="match status" value="2"/>
</dbReference>
<gene>
    <name evidence="14" type="primary">mucD_2</name>
    <name evidence="14" type="ORF">Pan54_30170</name>
</gene>
<dbReference type="GO" id="GO:0004252">
    <property type="term" value="F:serine-type endopeptidase activity"/>
    <property type="evidence" value="ECO:0007669"/>
    <property type="project" value="InterPro"/>
</dbReference>
<dbReference type="EC" id="3.4.21.107" evidence="14"/>
<comment type="caution">
    <text evidence="14">The sequence shown here is derived from an EMBL/GenBank/DDBJ whole genome shotgun (WGS) entry which is preliminary data.</text>
</comment>
<dbReference type="InterPro" id="IPR011782">
    <property type="entry name" value="Pept_S1C_Do"/>
</dbReference>
<evidence type="ECO:0000256" key="12">
    <source>
        <dbReference type="SAM" id="Phobius"/>
    </source>
</evidence>
<dbReference type="EMBL" id="SJPG01000001">
    <property type="protein sequence ID" value="TWT62276.1"/>
    <property type="molecule type" value="Genomic_DNA"/>
</dbReference>
<evidence type="ECO:0000256" key="5">
    <source>
        <dbReference type="ARBA" id="ARBA00022737"/>
    </source>
</evidence>
<feature type="binding site" evidence="10">
    <location>
        <position position="146"/>
    </location>
    <ligand>
        <name>substrate</name>
    </ligand>
</feature>
<evidence type="ECO:0000256" key="7">
    <source>
        <dbReference type="ARBA" id="ARBA00022801"/>
    </source>
</evidence>
<evidence type="ECO:0000313" key="15">
    <source>
        <dbReference type="Proteomes" id="UP000316095"/>
    </source>
</evidence>
<name>A0A5C5XGI4_9PLAN</name>
<dbReference type="NCBIfam" id="TIGR02037">
    <property type="entry name" value="degP_htrA_DO"/>
    <property type="match status" value="1"/>
</dbReference>
<keyword evidence="7 14" id="KW-0378">Hydrolase</keyword>
<dbReference type="InterPro" id="IPR001940">
    <property type="entry name" value="Peptidase_S1C"/>
</dbReference>
<dbReference type="InterPro" id="IPR036034">
    <property type="entry name" value="PDZ_sf"/>
</dbReference>
<keyword evidence="12" id="KW-0472">Membrane</keyword>
<dbReference type="InterPro" id="IPR041489">
    <property type="entry name" value="PDZ_6"/>
</dbReference>
<dbReference type="SUPFAM" id="SSF50156">
    <property type="entry name" value="PDZ domain-like"/>
    <property type="match status" value="2"/>
</dbReference>
<evidence type="ECO:0000256" key="2">
    <source>
        <dbReference type="ARBA" id="ARBA00010541"/>
    </source>
</evidence>
<organism evidence="14 15">
    <name type="scientific">Rubinisphaera italica</name>
    <dbReference type="NCBI Taxonomy" id="2527969"/>
    <lineage>
        <taxon>Bacteria</taxon>
        <taxon>Pseudomonadati</taxon>
        <taxon>Planctomycetota</taxon>
        <taxon>Planctomycetia</taxon>
        <taxon>Planctomycetales</taxon>
        <taxon>Planctomycetaceae</taxon>
        <taxon>Rubinisphaera</taxon>
    </lineage>
</organism>
<proteinExistence type="inferred from homology"/>
<dbReference type="Pfam" id="PF17820">
    <property type="entry name" value="PDZ_6"/>
    <property type="match status" value="1"/>
</dbReference>
<evidence type="ECO:0000259" key="13">
    <source>
        <dbReference type="PROSITE" id="PS50106"/>
    </source>
</evidence>
<comment type="subcellular location">
    <subcellularLocation>
        <location evidence="1">Periplasm</location>
    </subcellularLocation>
</comment>
<protein>
    <submittedName>
        <fullName evidence="14">Putative periplasmic serine endoprotease DegP-like</fullName>
        <ecNumber evidence="14">3.4.21.107</ecNumber>
    </submittedName>
</protein>
<dbReference type="AlphaFoldDB" id="A0A5C5XGI4"/>
<dbReference type="Gene3D" id="2.30.42.10">
    <property type="match status" value="2"/>
</dbReference>
<feature type="active site" description="Charge relay system" evidence="9">
    <location>
        <position position="176"/>
    </location>
</feature>
<keyword evidence="3 14" id="KW-0645">Protease</keyword>
<dbReference type="PANTHER" id="PTHR22939">
    <property type="entry name" value="SERINE PROTEASE FAMILY S1C HTRA-RELATED"/>
    <property type="match status" value="1"/>
</dbReference>
<dbReference type="GO" id="GO:0042597">
    <property type="term" value="C:periplasmic space"/>
    <property type="evidence" value="ECO:0007669"/>
    <property type="project" value="UniProtKB-SubCell"/>
</dbReference>
<keyword evidence="12" id="KW-0812">Transmembrane</keyword>
<dbReference type="Pfam" id="PF13365">
    <property type="entry name" value="Trypsin_2"/>
    <property type="match status" value="1"/>
</dbReference>
<dbReference type="PRINTS" id="PR00834">
    <property type="entry name" value="PROTEASES2C"/>
</dbReference>
<evidence type="ECO:0000256" key="11">
    <source>
        <dbReference type="SAM" id="MobiDB-lite"/>
    </source>
</evidence>
<keyword evidence="5" id="KW-0677">Repeat</keyword>
<dbReference type="RefSeq" id="WP_165441779.1">
    <property type="nucleotide sequence ID" value="NZ_SJPG01000001.1"/>
</dbReference>
<feature type="transmembrane region" description="Helical" evidence="12">
    <location>
        <begin position="20"/>
        <end position="39"/>
    </location>
</feature>
<evidence type="ECO:0000256" key="6">
    <source>
        <dbReference type="ARBA" id="ARBA00022764"/>
    </source>
</evidence>